<dbReference type="AlphaFoldDB" id="A0A4D6L6W9"/>
<proteinExistence type="predicted"/>
<gene>
    <name evidence="1" type="ORF">DEO72_LG2g4525</name>
</gene>
<protein>
    <submittedName>
        <fullName evidence="1">Uncharacterized protein</fullName>
    </submittedName>
</protein>
<evidence type="ECO:0000313" key="2">
    <source>
        <dbReference type="Proteomes" id="UP000501690"/>
    </source>
</evidence>
<keyword evidence="2" id="KW-1185">Reference proteome</keyword>
<organism evidence="1 2">
    <name type="scientific">Vigna unguiculata</name>
    <name type="common">Cowpea</name>
    <dbReference type="NCBI Taxonomy" id="3917"/>
    <lineage>
        <taxon>Eukaryota</taxon>
        <taxon>Viridiplantae</taxon>
        <taxon>Streptophyta</taxon>
        <taxon>Embryophyta</taxon>
        <taxon>Tracheophyta</taxon>
        <taxon>Spermatophyta</taxon>
        <taxon>Magnoliopsida</taxon>
        <taxon>eudicotyledons</taxon>
        <taxon>Gunneridae</taxon>
        <taxon>Pentapetalae</taxon>
        <taxon>rosids</taxon>
        <taxon>fabids</taxon>
        <taxon>Fabales</taxon>
        <taxon>Fabaceae</taxon>
        <taxon>Papilionoideae</taxon>
        <taxon>50 kb inversion clade</taxon>
        <taxon>NPAAA clade</taxon>
        <taxon>indigoferoid/millettioid clade</taxon>
        <taxon>Phaseoleae</taxon>
        <taxon>Vigna</taxon>
    </lineage>
</organism>
<reference evidence="1 2" key="1">
    <citation type="submission" date="2019-04" db="EMBL/GenBank/DDBJ databases">
        <title>An improved genome assembly and genetic linkage map for asparagus bean, Vigna unguiculata ssp. sesquipedialis.</title>
        <authorList>
            <person name="Xia Q."/>
            <person name="Zhang R."/>
            <person name="Dong Y."/>
        </authorList>
    </citation>
    <scope>NUCLEOTIDE SEQUENCE [LARGE SCALE GENOMIC DNA]</scope>
    <source>
        <tissue evidence="1">Leaf</tissue>
    </source>
</reference>
<dbReference type="EMBL" id="CP039346">
    <property type="protein sequence ID" value="QCD84175.1"/>
    <property type="molecule type" value="Genomic_DNA"/>
</dbReference>
<dbReference type="Proteomes" id="UP000501690">
    <property type="component" value="Linkage Group LG2"/>
</dbReference>
<name>A0A4D6L6W9_VIGUN</name>
<evidence type="ECO:0000313" key="1">
    <source>
        <dbReference type="EMBL" id="QCD84175.1"/>
    </source>
</evidence>
<accession>A0A4D6L6W9</accession>
<sequence>MGSVCKKWMVFGFVIAISFSLVMEGALAARHLMQARFPPSEPCIVIISPLPI</sequence>